<gene>
    <name evidence="5" type="ORF">ILUMI_00536</name>
</gene>
<dbReference type="InterPro" id="IPR029058">
    <property type="entry name" value="AB_hydrolase_fold"/>
</dbReference>
<evidence type="ECO:0000313" key="6">
    <source>
        <dbReference type="Proteomes" id="UP000801492"/>
    </source>
</evidence>
<dbReference type="PIRSF" id="PIRSF000862">
    <property type="entry name" value="Steryl_ester_lip"/>
    <property type="match status" value="1"/>
</dbReference>
<dbReference type="PANTHER" id="PTHR11005">
    <property type="entry name" value="LYSOSOMAL ACID LIPASE-RELATED"/>
    <property type="match status" value="1"/>
</dbReference>
<dbReference type="GO" id="GO:0006629">
    <property type="term" value="P:lipid metabolic process"/>
    <property type="evidence" value="ECO:0007669"/>
    <property type="project" value="InterPro"/>
</dbReference>
<evidence type="ECO:0000256" key="3">
    <source>
        <dbReference type="SAM" id="SignalP"/>
    </source>
</evidence>
<dbReference type="EMBL" id="VTPC01000479">
    <property type="protein sequence ID" value="KAF2905646.1"/>
    <property type="molecule type" value="Genomic_DNA"/>
</dbReference>
<dbReference type="InterPro" id="IPR025483">
    <property type="entry name" value="Lipase_euk"/>
</dbReference>
<evidence type="ECO:0000259" key="4">
    <source>
        <dbReference type="Pfam" id="PF04083"/>
    </source>
</evidence>
<dbReference type="GO" id="GO:0016788">
    <property type="term" value="F:hydrolase activity, acting on ester bonds"/>
    <property type="evidence" value="ECO:0007669"/>
    <property type="project" value="InterPro"/>
</dbReference>
<feature type="region of interest" description="Disordered" evidence="2">
    <location>
        <begin position="96"/>
        <end position="147"/>
    </location>
</feature>
<protein>
    <recommendedName>
        <fullName evidence="4">Partial AB-hydrolase lipase domain-containing protein</fullName>
    </recommendedName>
</protein>
<dbReference type="AlphaFoldDB" id="A0A8K0DLP8"/>
<name>A0A8K0DLP8_IGNLU</name>
<keyword evidence="3" id="KW-0732">Signal</keyword>
<keyword evidence="6" id="KW-1185">Reference proteome</keyword>
<dbReference type="Proteomes" id="UP000801492">
    <property type="component" value="Unassembled WGS sequence"/>
</dbReference>
<dbReference type="Gene3D" id="3.40.50.1820">
    <property type="entry name" value="alpha/beta hydrolase"/>
    <property type="match status" value="1"/>
</dbReference>
<evidence type="ECO:0000256" key="2">
    <source>
        <dbReference type="SAM" id="MobiDB-lite"/>
    </source>
</evidence>
<accession>A0A8K0DLP8</accession>
<organism evidence="5 6">
    <name type="scientific">Ignelater luminosus</name>
    <name type="common">Cucubano</name>
    <name type="synonym">Pyrophorus luminosus</name>
    <dbReference type="NCBI Taxonomy" id="2038154"/>
    <lineage>
        <taxon>Eukaryota</taxon>
        <taxon>Metazoa</taxon>
        <taxon>Ecdysozoa</taxon>
        <taxon>Arthropoda</taxon>
        <taxon>Hexapoda</taxon>
        <taxon>Insecta</taxon>
        <taxon>Pterygota</taxon>
        <taxon>Neoptera</taxon>
        <taxon>Endopterygota</taxon>
        <taxon>Coleoptera</taxon>
        <taxon>Polyphaga</taxon>
        <taxon>Elateriformia</taxon>
        <taxon>Elateroidea</taxon>
        <taxon>Elateridae</taxon>
        <taxon>Agrypninae</taxon>
        <taxon>Pyrophorini</taxon>
        <taxon>Ignelater</taxon>
    </lineage>
</organism>
<proteinExistence type="inferred from homology"/>
<feature type="compositionally biased region" description="Low complexity" evidence="2">
    <location>
        <begin position="101"/>
        <end position="124"/>
    </location>
</feature>
<reference evidence="5" key="1">
    <citation type="submission" date="2019-08" db="EMBL/GenBank/DDBJ databases">
        <title>The genome of the North American firefly Photinus pyralis.</title>
        <authorList>
            <consortium name="Photinus pyralis genome working group"/>
            <person name="Fallon T.R."/>
            <person name="Sander Lower S.E."/>
            <person name="Weng J.-K."/>
        </authorList>
    </citation>
    <scope>NUCLEOTIDE SEQUENCE</scope>
    <source>
        <strain evidence="5">TRF0915ILg1</strain>
        <tissue evidence="5">Whole body</tissue>
    </source>
</reference>
<evidence type="ECO:0000256" key="1">
    <source>
        <dbReference type="ARBA" id="ARBA00010701"/>
    </source>
</evidence>
<comment type="similarity">
    <text evidence="1">Belongs to the AB hydrolase superfamily. Lipase family.</text>
</comment>
<dbReference type="SUPFAM" id="SSF53474">
    <property type="entry name" value="alpha/beta-Hydrolases"/>
    <property type="match status" value="1"/>
</dbReference>
<dbReference type="Pfam" id="PF04083">
    <property type="entry name" value="Abhydro_lipase"/>
    <property type="match status" value="1"/>
</dbReference>
<feature type="chain" id="PRO_5035450908" description="Partial AB-hydrolase lipase domain-containing protein" evidence="3">
    <location>
        <begin position="18"/>
        <end position="461"/>
    </location>
</feature>
<feature type="compositionally biased region" description="Polar residues" evidence="2">
    <location>
        <begin position="129"/>
        <end position="142"/>
    </location>
</feature>
<comment type="caution">
    <text evidence="5">The sequence shown here is derived from an EMBL/GenBank/DDBJ whole genome shotgun (WGS) entry which is preliminary data.</text>
</comment>
<dbReference type="InterPro" id="IPR006693">
    <property type="entry name" value="AB_hydrolase_lipase"/>
</dbReference>
<evidence type="ECO:0000313" key="5">
    <source>
        <dbReference type="EMBL" id="KAF2905646.1"/>
    </source>
</evidence>
<feature type="domain" description="Partial AB-hydrolase lipase" evidence="4">
    <location>
        <begin position="62"/>
        <end position="165"/>
    </location>
</feature>
<sequence length="461" mass="52950">MLRQCLVLSLVLSVAVGYHVPYQHQQYEEPRYPQQQHHQQYQQFAQYSASNGKYDYDEVNVMELIQQYGYEAENHTVQTTDGYKLDLIRIPRGRQDKRVDQYYQGSSESSEEQSQQQQQQQQKKQQYKHNSAGQSSESNSNELPRRPPVLLMPGIISSADDFVLGGPESGLAFILADRGFDVFLGSVRGSKYGRKHTTLDPDRDGLFWNFCMDDMAIKDLPETIDRILVITRESRIRYLGHMQGAALFYAMASEMPRYNDKVRIMVTLGPLAFLGRTNNLMVKEIRDNMDSKGWVVRHLGTHVLKPSEELISKGGGDDCSRRVDDQSLCRNMYFLLNGYESKLLNTTSCKPIIEDTRVSGRVSVKEMLQLGYWAQTGRFTKHCRGTDDYNLSKVTTPIVMFNTHDDMMSTDMDVKELVENLSGMKRFISYAELTNNLDLLFGNRIDEIAYDSVIRALSEMY</sequence>
<dbReference type="OrthoDB" id="9974421at2759"/>
<feature type="signal peptide" evidence="3">
    <location>
        <begin position="1"/>
        <end position="17"/>
    </location>
</feature>